<gene>
    <name evidence="2" type="ORF">SAMN05877753_101129</name>
</gene>
<feature type="transmembrane region" description="Helical" evidence="1">
    <location>
        <begin position="250"/>
        <end position="268"/>
    </location>
</feature>
<keyword evidence="1" id="KW-0472">Membrane</keyword>
<evidence type="ECO:0000256" key="1">
    <source>
        <dbReference type="SAM" id="Phobius"/>
    </source>
</evidence>
<dbReference type="AlphaFoldDB" id="A0A285CGU1"/>
<dbReference type="Proteomes" id="UP000219546">
    <property type="component" value="Unassembled WGS sequence"/>
</dbReference>
<keyword evidence="1" id="KW-0812">Transmembrane</keyword>
<dbReference type="RefSeq" id="WP_097156667.1">
    <property type="nucleotide sequence ID" value="NZ_JBEPMQ010000012.1"/>
</dbReference>
<accession>A0A285CGU1</accession>
<dbReference type="EMBL" id="OAOP01000001">
    <property type="protein sequence ID" value="SNX66817.1"/>
    <property type="molecule type" value="Genomic_DNA"/>
</dbReference>
<feature type="transmembrane region" description="Helical" evidence="1">
    <location>
        <begin position="73"/>
        <end position="90"/>
    </location>
</feature>
<sequence length="281" mass="32805">MHYGPWCYGSLFGIAIILLIISCKKAKTKRVFLLFFAVTGSLLFFDYLIYVWGEAYQYYPNIIRGKYDSKLGSYINAVIIASTATLYSVFQAGRLWSLGLAILYTMIEILFLRIGVYQHHWWKFWYTLILLFVFFPVIKGWWNRINYAHRSILSLLTLICCFYAIRIILAFFQYGLLEVRTFHVESIVRIGKESIALNSLILLPVSIFLSCLIFFRINKTWLLIGIVLSSIIDLGFKSLGMISARVPWDWMYYLAADCVSVLAVIYFAKMLKQEERLPFNR</sequence>
<dbReference type="OrthoDB" id="1680238at2"/>
<keyword evidence="1" id="KW-1133">Transmembrane helix</keyword>
<feature type="transmembrane region" description="Helical" evidence="1">
    <location>
        <begin position="97"/>
        <end position="118"/>
    </location>
</feature>
<evidence type="ECO:0000313" key="3">
    <source>
        <dbReference type="Proteomes" id="UP000219546"/>
    </source>
</evidence>
<reference evidence="2 3" key="1">
    <citation type="submission" date="2017-08" db="EMBL/GenBank/DDBJ databases">
        <authorList>
            <person name="de Groot N.N."/>
        </authorList>
    </citation>
    <scope>NUCLEOTIDE SEQUENCE [LARGE SCALE GENOMIC DNA]</scope>
    <source>
        <strain evidence="2 3">JC228</strain>
    </source>
</reference>
<evidence type="ECO:0000313" key="2">
    <source>
        <dbReference type="EMBL" id="SNX66817.1"/>
    </source>
</evidence>
<feature type="transmembrane region" description="Helical" evidence="1">
    <location>
        <begin position="124"/>
        <end position="142"/>
    </location>
</feature>
<feature type="transmembrane region" description="Helical" evidence="1">
    <location>
        <begin position="195"/>
        <end position="215"/>
    </location>
</feature>
<feature type="transmembrane region" description="Helical" evidence="1">
    <location>
        <begin position="6"/>
        <end position="24"/>
    </location>
</feature>
<keyword evidence="3" id="KW-1185">Reference proteome</keyword>
<name>A0A285CGU1_9BACI</name>
<proteinExistence type="predicted"/>
<feature type="transmembrane region" description="Helical" evidence="1">
    <location>
        <begin position="222"/>
        <end position="244"/>
    </location>
</feature>
<protein>
    <submittedName>
        <fullName evidence="2">Uncharacterized protein</fullName>
    </submittedName>
</protein>
<feature type="transmembrane region" description="Helical" evidence="1">
    <location>
        <begin position="31"/>
        <end position="53"/>
    </location>
</feature>
<organism evidence="2 3">
    <name type="scientific">Bacillus oleivorans</name>
    <dbReference type="NCBI Taxonomy" id="1448271"/>
    <lineage>
        <taxon>Bacteria</taxon>
        <taxon>Bacillati</taxon>
        <taxon>Bacillota</taxon>
        <taxon>Bacilli</taxon>
        <taxon>Bacillales</taxon>
        <taxon>Bacillaceae</taxon>
        <taxon>Bacillus</taxon>
    </lineage>
</organism>
<feature type="transmembrane region" description="Helical" evidence="1">
    <location>
        <begin position="154"/>
        <end position="175"/>
    </location>
</feature>